<dbReference type="EMBL" id="CAJVPW010066945">
    <property type="protein sequence ID" value="CAG8788669.1"/>
    <property type="molecule type" value="Genomic_DNA"/>
</dbReference>
<proteinExistence type="predicted"/>
<evidence type="ECO:0000313" key="2">
    <source>
        <dbReference type="Proteomes" id="UP000789366"/>
    </source>
</evidence>
<keyword evidence="2" id="KW-1185">Reference proteome</keyword>
<name>A0ACA9RE05_9GLOM</name>
<sequence>LQKAAYERNEIVCSAFIAKFGMNYTSEQLIFLDESAKDK</sequence>
<reference evidence="1" key="1">
    <citation type="submission" date="2021-06" db="EMBL/GenBank/DDBJ databases">
        <authorList>
            <person name="Kallberg Y."/>
            <person name="Tangrot J."/>
            <person name="Rosling A."/>
        </authorList>
    </citation>
    <scope>NUCLEOTIDE SEQUENCE</scope>
    <source>
        <strain evidence="1">28 12/20/2015</strain>
    </source>
</reference>
<evidence type="ECO:0000313" key="1">
    <source>
        <dbReference type="EMBL" id="CAG8788669.1"/>
    </source>
</evidence>
<organism evidence="1 2">
    <name type="scientific">Cetraspora pellucida</name>
    <dbReference type="NCBI Taxonomy" id="1433469"/>
    <lineage>
        <taxon>Eukaryota</taxon>
        <taxon>Fungi</taxon>
        <taxon>Fungi incertae sedis</taxon>
        <taxon>Mucoromycota</taxon>
        <taxon>Glomeromycotina</taxon>
        <taxon>Glomeromycetes</taxon>
        <taxon>Diversisporales</taxon>
        <taxon>Gigasporaceae</taxon>
        <taxon>Cetraspora</taxon>
    </lineage>
</organism>
<protein>
    <submittedName>
        <fullName evidence="1">3480_t:CDS:1</fullName>
    </submittedName>
</protein>
<gene>
    <name evidence="1" type="ORF">SPELUC_LOCUS17026</name>
</gene>
<accession>A0ACA9RE05</accession>
<comment type="caution">
    <text evidence="1">The sequence shown here is derived from an EMBL/GenBank/DDBJ whole genome shotgun (WGS) entry which is preliminary data.</text>
</comment>
<dbReference type="Proteomes" id="UP000789366">
    <property type="component" value="Unassembled WGS sequence"/>
</dbReference>
<feature type="non-terminal residue" evidence="1">
    <location>
        <position position="1"/>
    </location>
</feature>